<accession>A0A4D6NK28</accession>
<evidence type="ECO:0000313" key="1">
    <source>
        <dbReference type="EMBL" id="QCE14110.1"/>
    </source>
</evidence>
<dbReference type="AlphaFoldDB" id="A0A4D6NK28"/>
<gene>
    <name evidence="1" type="ORF">DEO72_LG11g1108</name>
</gene>
<name>A0A4D6NK28_VIGUN</name>
<organism evidence="1 2">
    <name type="scientific">Vigna unguiculata</name>
    <name type="common">Cowpea</name>
    <dbReference type="NCBI Taxonomy" id="3917"/>
    <lineage>
        <taxon>Eukaryota</taxon>
        <taxon>Viridiplantae</taxon>
        <taxon>Streptophyta</taxon>
        <taxon>Embryophyta</taxon>
        <taxon>Tracheophyta</taxon>
        <taxon>Spermatophyta</taxon>
        <taxon>Magnoliopsida</taxon>
        <taxon>eudicotyledons</taxon>
        <taxon>Gunneridae</taxon>
        <taxon>Pentapetalae</taxon>
        <taxon>rosids</taxon>
        <taxon>fabids</taxon>
        <taxon>Fabales</taxon>
        <taxon>Fabaceae</taxon>
        <taxon>Papilionoideae</taxon>
        <taxon>50 kb inversion clade</taxon>
        <taxon>NPAAA clade</taxon>
        <taxon>indigoferoid/millettioid clade</taxon>
        <taxon>Phaseoleae</taxon>
        <taxon>Vigna</taxon>
    </lineage>
</organism>
<reference evidence="1 2" key="1">
    <citation type="submission" date="2019-04" db="EMBL/GenBank/DDBJ databases">
        <title>An improved genome assembly and genetic linkage map for asparagus bean, Vigna unguiculata ssp. sesquipedialis.</title>
        <authorList>
            <person name="Xia Q."/>
            <person name="Zhang R."/>
            <person name="Dong Y."/>
        </authorList>
    </citation>
    <scope>NUCLEOTIDE SEQUENCE [LARGE SCALE GENOMIC DNA]</scope>
    <source>
        <tissue evidence="1">Leaf</tissue>
    </source>
</reference>
<dbReference type="EMBL" id="CP039355">
    <property type="protein sequence ID" value="QCE14110.1"/>
    <property type="molecule type" value="Genomic_DNA"/>
</dbReference>
<evidence type="ECO:0000313" key="2">
    <source>
        <dbReference type="Proteomes" id="UP000501690"/>
    </source>
</evidence>
<dbReference type="Proteomes" id="UP000501690">
    <property type="component" value="Linkage Group LG11"/>
</dbReference>
<sequence length="118" mass="13105">MLHEPPLNVEEYKLSNMFNFMEEKHCEVASSTAKYLAFEFASSLHCVEANKHKFTALIAYSSSSAPSKCAVCARPRKTPNLLLLLLTPPLDTPNTLIPPSYTLLHLSSNQGRKVSGRL</sequence>
<protein>
    <submittedName>
        <fullName evidence="1">Uncharacterized protein</fullName>
    </submittedName>
</protein>
<keyword evidence="2" id="KW-1185">Reference proteome</keyword>
<proteinExistence type="predicted"/>